<dbReference type="InterPro" id="IPR014284">
    <property type="entry name" value="RNA_pol_sigma-70_dom"/>
</dbReference>
<feature type="domain" description="RNA polymerase sigma-70 region 2" evidence="6">
    <location>
        <begin position="11"/>
        <end position="75"/>
    </location>
</feature>
<dbReference type="InterPro" id="IPR013324">
    <property type="entry name" value="RNA_pol_sigma_r3/r4-like"/>
</dbReference>
<dbReference type="Pfam" id="PF08281">
    <property type="entry name" value="Sigma70_r4_2"/>
    <property type="match status" value="1"/>
</dbReference>
<dbReference type="SUPFAM" id="SSF88659">
    <property type="entry name" value="Sigma3 and sigma4 domains of RNA polymerase sigma factors"/>
    <property type="match status" value="1"/>
</dbReference>
<dbReference type="EMBL" id="JBHTEB010000001">
    <property type="protein sequence ID" value="MFD0319288.1"/>
    <property type="molecule type" value="Genomic_DNA"/>
</dbReference>
<dbReference type="RefSeq" id="WP_381617669.1">
    <property type="nucleotide sequence ID" value="NZ_JBHTEB010000001.1"/>
</dbReference>
<evidence type="ECO:0000313" key="9">
    <source>
        <dbReference type="Proteomes" id="UP001597023"/>
    </source>
</evidence>
<evidence type="ECO:0000259" key="6">
    <source>
        <dbReference type="Pfam" id="PF04542"/>
    </source>
</evidence>
<keyword evidence="3" id="KW-0805">Transcription regulation</keyword>
<dbReference type="Gene3D" id="1.10.10.10">
    <property type="entry name" value="Winged helix-like DNA-binding domain superfamily/Winged helix DNA-binding domain"/>
    <property type="match status" value="1"/>
</dbReference>
<dbReference type="SUPFAM" id="SSF54427">
    <property type="entry name" value="NTF2-like"/>
    <property type="match status" value="1"/>
</dbReference>
<protein>
    <submittedName>
        <fullName evidence="8">Sigma-70 family RNA polymerase sigma factor</fullName>
    </submittedName>
</protein>
<dbReference type="InterPro" id="IPR013325">
    <property type="entry name" value="RNA_pol_sigma_r2"/>
</dbReference>
<dbReference type="InterPro" id="IPR032710">
    <property type="entry name" value="NTF2-like_dom_sf"/>
</dbReference>
<dbReference type="InterPro" id="IPR007627">
    <property type="entry name" value="RNA_pol_sigma70_r2"/>
</dbReference>
<dbReference type="Proteomes" id="UP001597023">
    <property type="component" value="Unassembled WGS sequence"/>
</dbReference>
<gene>
    <name evidence="8" type="ORF">ACFQZ6_34750</name>
</gene>
<evidence type="ECO:0000256" key="1">
    <source>
        <dbReference type="ARBA" id="ARBA00010641"/>
    </source>
</evidence>
<keyword evidence="4" id="KW-0731">Sigma factor</keyword>
<evidence type="ECO:0000256" key="3">
    <source>
        <dbReference type="ARBA" id="ARBA00023015"/>
    </source>
</evidence>
<comment type="subunit">
    <text evidence="2">Interacts transiently with the RNA polymerase catalytic core formed by RpoA, RpoB, RpoC and RpoZ (2 alpha, 1 beta, 1 beta' and 1 omega subunit) to form the RNA polymerase holoenzyme that can initiate transcription.</text>
</comment>
<dbReference type="NCBIfam" id="TIGR02937">
    <property type="entry name" value="sigma70-ECF"/>
    <property type="match status" value="1"/>
</dbReference>
<comment type="similarity">
    <text evidence="1">Belongs to the sigma-70 factor family. ECF subfamily.</text>
</comment>
<keyword evidence="9" id="KW-1185">Reference proteome</keyword>
<dbReference type="PANTHER" id="PTHR30173:SF43">
    <property type="entry name" value="ECF RNA POLYMERASE SIGMA FACTOR SIGI-RELATED"/>
    <property type="match status" value="1"/>
</dbReference>
<accession>A0ABW2WIV3</accession>
<evidence type="ECO:0000256" key="5">
    <source>
        <dbReference type="ARBA" id="ARBA00023163"/>
    </source>
</evidence>
<comment type="caution">
    <text evidence="8">The sequence shown here is derived from an EMBL/GenBank/DDBJ whole genome shotgun (WGS) entry which is preliminary data.</text>
</comment>
<dbReference type="InterPro" id="IPR036388">
    <property type="entry name" value="WH-like_DNA-bd_sf"/>
</dbReference>
<dbReference type="InterPro" id="IPR052704">
    <property type="entry name" value="ECF_Sigma-70_Domain"/>
</dbReference>
<proteinExistence type="inferred from homology"/>
<dbReference type="InterPro" id="IPR013249">
    <property type="entry name" value="RNA_pol_sigma70_r4_t2"/>
</dbReference>
<evidence type="ECO:0000256" key="2">
    <source>
        <dbReference type="ARBA" id="ARBA00011344"/>
    </source>
</evidence>
<sequence length="295" mass="32091">MNETEWLADRFEENRVHLRAVAYRMLGSPTEAEDAVQECWLRLSRSYDDEIANLRGWLTTVVGRVCLDMLRQRRARREDSLEDLVPAVATFYEDDSPEEHVLLADSVGQALLVVLETLDPAERLAFVLHDMFGVPFDEVAVIVERSPAAARKLASRARHRVRGGRSAADPAASQQGQVVQAFLAAARDGDFDALLAVLDPDAVARNNGVPVALGSVAVAKGAATFAPFLQVAWLALVDGSLGILAQQEDGGMRAMTFDISDGRIREIDVVTDPEQLRGMDLAVLGPPHRGRGGGK</sequence>
<keyword evidence="5" id="KW-0804">Transcription</keyword>
<evidence type="ECO:0000313" key="8">
    <source>
        <dbReference type="EMBL" id="MFD0319288.1"/>
    </source>
</evidence>
<evidence type="ECO:0000259" key="7">
    <source>
        <dbReference type="Pfam" id="PF08281"/>
    </source>
</evidence>
<dbReference type="Gene3D" id="1.10.1740.10">
    <property type="match status" value="1"/>
</dbReference>
<dbReference type="Gene3D" id="3.10.450.50">
    <property type="match status" value="1"/>
</dbReference>
<organism evidence="8 9">
    <name type="scientific">Streptomyces flavalbus</name>
    <dbReference type="NCBI Taxonomy" id="2665155"/>
    <lineage>
        <taxon>Bacteria</taxon>
        <taxon>Bacillati</taxon>
        <taxon>Actinomycetota</taxon>
        <taxon>Actinomycetes</taxon>
        <taxon>Kitasatosporales</taxon>
        <taxon>Streptomycetaceae</taxon>
        <taxon>Streptomyces</taxon>
    </lineage>
</organism>
<feature type="domain" description="RNA polymerase sigma factor 70 region 4 type 2" evidence="7">
    <location>
        <begin position="109"/>
        <end position="158"/>
    </location>
</feature>
<dbReference type="PANTHER" id="PTHR30173">
    <property type="entry name" value="SIGMA 19 FACTOR"/>
    <property type="match status" value="1"/>
</dbReference>
<evidence type="ECO:0000256" key="4">
    <source>
        <dbReference type="ARBA" id="ARBA00023082"/>
    </source>
</evidence>
<dbReference type="SUPFAM" id="SSF88946">
    <property type="entry name" value="Sigma2 domain of RNA polymerase sigma factors"/>
    <property type="match status" value="1"/>
</dbReference>
<name>A0ABW2WIV3_9ACTN</name>
<reference evidence="9" key="1">
    <citation type="journal article" date="2019" name="Int. J. Syst. Evol. Microbiol.">
        <title>The Global Catalogue of Microorganisms (GCM) 10K type strain sequencing project: providing services to taxonomists for standard genome sequencing and annotation.</title>
        <authorList>
            <consortium name="The Broad Institute Genomics Platform"/>
            <consortium name="The Broad Institute Genome Sequencing Center for Infectious Disease"/>
            <person name="Wu L."/>
            <person name="Ma J."/>
        </authorList>
    </citation>
    <scope>NUCLEOTIDE SEQUENCE [LARGE SCALE GENOMIC DNA]</scope>
    <source>
        <strain evidence="9">CGMCC 4.7400</strain>
    </source>
</reference>
<dbReference type="Pfam" id="PF04542">
    <property type="entry name" value="Sigma70_r2"/>
    <property type="match status" value="1"/>
</dbReference>